<dbReference type="EMBL" id="WIXE01008777">
    <property type="protein sequence ID" value="KAK5978997.1"/>
    <property type="molecule type" value="Genomic_DNA"/>
</dbReference>
<comment type="caution">
    <text evidence="2">The sequence shown here is derived from an EMBL/GenBank/DDBJ whole genome shotgun (WGS) entry which is preliminary data.</text>
</comment>
<keyword evidence="1" id="KW-0732">Signal</keyword>
<feature type="signal peptide" evidence="1">
    <location>
        <begin position="1"/>
        <end position="18"/>
    </location>
</feature>
<reference evidence="2 3" key="1">
    <citation type="submission" date="2019-10" db="EMBL/GenBank/DDBJ databases">
        <title>Assembly and Annotation for the nematode Trichostrongylus colubriformis.</title>
        <authorList>
            <person name="Martin J."/>
        </authorList>
    </citation>
    <scope>NUCLEOTIDE SEQUENCE [LARGE SCALE GENOMIC DNA]</scope>
    <source>
        <strain evidence="2">G859</strain>
        <tissue evidence="2">Whole worm</tissue>
    </source>
</reference>
<sequence>MVVGWLIVEFILFAIVKQEDPLKRSLPRLNPDTPFLPRALTYLSHFFSLRDDTTSFAFGKEGSEQQIDPLGIKATLQQEVTQR</sequence>
<proteinExistence type="predicted"/>
<evidence type="ECO:0000313" key="2">
    <source>
        <dbReference type="EMBL" id="KAK5978997.1"/>
    </source>
</evidence>
<dbReference type="AlphaFoldDB" id="A0AAN8FHN9"/>
<keyword evidence="3" id="KW-1185">Reference proteome</keyword>
<gene>
    <name evidence="2" type="ORF">GCK32_008356</name>
</gene>
<protein>
    <submittedName>
        <fullName evidence="2">Uncharacterized protein</fullName>
    </submittedName>
</protein>
<evidence type="ECO:0000313" key="3">
    <source>
        <dbReference type="Proteomes" id="UP001331761"/>
    </source>
</evidence>
<dbReference type="Proteomes" id="UP001331761">
    <property type="component" value="Unassembled WGS sequence"/>
</dbReference>
<feature type="chain" id="PRO_5042825374" evidence="1">
    <location>
        <begin position="19"/>
        <end position="83"/>
    </location>
</feature>
<name>A0AAN8FHN9_TRICO</name>
<accession>A0AAN8FHN9</accession>
<evidence type="ECO:0000256" key="1">
    <source>
        <dbReference type="SAM" id="SignalP"/>
    </source>
</evidence>
<organism evidence="2 3">
    <name type="scientific">Trichostrongylus colubriformis</name>
    <name type="common">Black scour worm</name>
    <dbReference type="NCBI Taxonomy" id="6319"/>
    <lineage>
        <taxon>Eukaryota</taxon>
        <taxon>Metazoa</taxon>
        <taxon>Ecdysozoa</taxon>
        <taxon>Nematoda</taxon>
        <taxon>Chromadorea</taxon>
        <taxon>Rhabditida</taxon>
        <taxon>Rhabditina</taxon>
        <taxon>Rhabditomorpha</taxon>
        <taxon>Strongyloidea</taxon>
        <taxon>Trichostrongylidae</taxon>
        <taxon>Trichostrongylus</taxon>
    </lineage>
</organism>